<proteinExistence type="predicted"/>
<comment type="caution">
    <text evidence="1">The sequence shown here is derived from an EMBL/GenBank/DDBJ whole genome shotgun (WGS) entry which is preliminary data.</text>
</comment>
<evidence type="ECO:0000313" key="2">
    <source>
        <dbReference type="Proteomes" id="UP000011991"/>
    </source>
</evidence>
<dbReference type="AlphaFoldDB" id="M5RQD9"/>
<name>M5RQD9_9BACT</name>
<dbReference type="Proteomes" id="UP000011991">
    <property type="component" value="Unassembled WGS sequence"/>
</dbReference>
<keyword evidence="2" id="KW-1185">Reference proteome</keyword>
<dbReference type="EMBL" id="ANOG01000249">
    <property type="protein sequence ID" value="EMI21421.1"/>
    <property type="molecule type" value="Genomic_DNA"/>
</dbReference>
<sequence>MYLVPAKFDSKQRPGRRYRLIVGNKNRLVYRTMRNLFTYLLLGLGVCAATPSYGQSTISNSPFDLTLSKGSWIASLPEYQMGTNSSGGSAFFDDQDQFGGIVRLDAVRRALGTRTSFEGNIFYAFAGSSSDGSTGDINFPNPADGSNLLRSGASPQFDSDVQHYGGDLVIRDTWKTRFGGLSAGVAYSLMGFDQDFELDDGSLRLFKEELDTDFQGGKVVTGWDGYLLGRASNLKLNVGIYDMDANYWATPSAVPANYSAELSKTTYTIETEFTTRDQLWGYDVGMTIGVTYFADMPTINHNVGSAATLGTDDAVTVSLMCDILLL</sequence>
<accession>M5RQD9</accession>
<evidence type="ECO:0000313" key="1">
    <source>
        <dbReference type="EMBL" id="EMI21421.1"/>
    </source>
</evidence>
<organism evidence="1 2">
    <name type="scientific">Rhodopirellula maiorica SM1</name>
    <dbReference type="NCBI Taxonomy" id="1265738"/>
    <lineage>
        <taxon>Bacteria</taxon>
        <taxon>Pseudomonadati</taxon>
        <taxon>Planctomycetota</taxon>
        <taxon>Planctomycetia</taxon>
        <taxon>Pirellulales</taxon>
        <taxon>Pirellulaceae</taxon>
        <taxon>Novipirellula</taxon>
    </lineage>
</organism>
<reference evidence="1 2" key="1">
    <citation type="journal article" date="2013" name="Mar. Genomics">
        <title>Expression of sulfatases in Rhodopirellula baltica and the diversity of sulfatases in the genus Rhodopirellula.</title>
        <authorList>
            <person name="Wegner C.E."/>
            <person name="Richter-Heitmann T."/>
            <person name="Klindworth A."/>
            <person name="Klockow C."/>
            <person name="Richter M."/>
            <person name="Achstetter T."/>
            <person name="Glockner F.O."/>
            <person name="Harder J."/>
        </authorList>
    </citation>
    <scope>NUCLEOTIDE SEQUENCE [LARGE SCALE GENOMIC DNA]</scope>
    <source>
        <strain evidence="1 2">SM1</strain>
    </source>
</reference>
<gene>
    <name evidence="1" type="ORF">RMSM_01663</name>
</gene>
<dbReference type="PATRIC" id="fig|1265738.3.peg.1654"/>
<protein>
    <submittedName>
        <fullName evidence="1">Secreted protein</fullName>
    </submittedName>
</protein>